<evidence type="ECO:0000256" key="1">
    <source>
        <dbReference type="SAM" id="MobiDB-lite"/>
    </source>
</evidence>
<reference evidence="2" key="1">
    <citation type="submission" date="2023-05" db="EMBL/GenBank/DDBJ databases">
        <authorList>
            <person name="Stuckert A."/>
        </authorList>
    </citation>
    <scope>NUCLEOTIDE SEQUENCE</scope>
</reference>
<organism evidence="2 3">
    <name type="scientific">Staurois parvus</name>
    <dbReference type="NCBI Taxonomy" id="386267"/>
    <lineage>
        <taxon>Eukaryota</taxon>
        <taxon>Metazoa</taxon>
        <taxon>Chordata</taxon>
        <taxon>Craniata</taxon>
        <taxon>Vertebrata</taxon>
        <taxon>Euteleostomi</taxon>
        <taxon>Amphibia</taxon>
        <taxon>Batrachia</taxon>
        <taxon>Anura</taxon>
        <taxon>Neobatrachia</taxon>
        <taxon>Ranoidea</taxon>
        <taxon>Ranidae</taxon>
        <taxon>Staurois</taxon>
    </lineage>
</organism>
<protein>
    <submittedName>
        <fullName evidence="2">Uncharacterized protein</fullName>
    </submittedName>
</protein>
<accession>A0ABN9FS18</accession>
<proteinExistence type="predicted"/>
<gene>
    <name evidence="2" type="ORF">SPARVUS_LOCUS12677278</name>
</gene>
<feature type="region of interest" description="Disordered" evidence="1">
    <location>
        <begin position="1"/>
        <end position="44"/>
    </location>
</feature>
<dbReference type="EMBL" id="CATNWA010017362">
    <property type="protein sequence ID" value="CAI9599861.1"/>
    <property type="molecule type" value="Genomic_DNA"/>
</dbReference>
<name>A0ABN9FS18_9NEOB</name>
<keyword evidence="3" id="KW-1185">Reference proteome</keyword>
<evidence type="ECO:0000313" key="3">
    <source>
        <dbReference type="Proteomes" id="UP001162483"/>
    </source>
</evidence>
<comment type="caution">
    <text evidence="2">The sequence shown here is derived from an EMBL/GenBank/DDBJ whole genome shotgun (WGS) entry which is preliminary data.</text>
</comment>
<feature type="non-terminal residue" evidence="2">
    <location>
        <position position="44"/>
    </location>
</feature>
<evidence type="ECO:0000313" key="2">
    <source>
        <dbReference type="EMBL" id="CAI9599861.1"/>
    </source>
</evidence>
<dbReference type="Proteomes" id="UP001162483">
    <property type="component" value="Unassembled WGS sequence"/>
</dbReference>
<sequence length="44" mass="4638">MGPLCPCPNSKKTYEKGTRGISWGPLLTPGPRAVPEFPNGQSAP</sequence>